<reference evidence="6 7" key="1">
    <citation type="submission" date="2017-10" db="EMBL/GenBank/DDBJ databases">
        <title>Sedimentibacterium mangrovi gen. nov., sp. nov., a novel member of family Phyllobacteriacea isolated from mangrove sediment.</title>
        <authorList>
            <person name="Liao H."/>
            <person name="Tian Y."/>
        </authorList>
    </citation>
    <scope>NUCLEOTIDE SEQUENCE [LARGE SCALE GENOMIC DNA]</scope>
    <source>
        <strain evidence="6 7">X9-2-2</strain>
    </source>
</reference>
<evidence type="ECO:0000313" key="7">
    <source>
        <dbReference type="Proteomes" id="UP000221168"/>
    </source>
</evidence>
<dbReference type="PROSITE" id="PS50893">
    <property type="entry name" value="ABC_TRANSPORTER_2"/>
    <property type="match status" value="1"/>
</dbReference>
<keyword evidence="7" id="KW-1185">Reference proteome</keyword>
<evidence type="ECO:0000256" key="3">
    <source>
        <dbReference type="ARBA" id="ARBA00022741"/>
    </source>
</evidence>
<feature type="domain" description="ABC transporter" evidence="5">
    <location>
        <begin position="24"/>
        <end position="246"/>
    </location>
</feature>
<dbReference type="EMBL" id="PDVP01000013">
    <property type="protein sequence ID" value="PHP65661.1"/>
    <property type="molecule type" value="Genomic_DNA"/>
</dbReference>
<evidence type="ECO:0000256" key="2">
    <source>
        <dbReference type="ARBA" id="ARBA00022448"/>
    </source>
</evidence>
<dbReference type="InterPro" id="IPR029439">
    <property type="entry name" value="Wzt_C"/>
</dbReference>
<dbReference type="SUPFAM" id="SSF52540">
    <property type="entry name" value="P-loop containing nucleoside triphosphate hydrolases"/>
    <property type="match status" value="1"/>
</dbReference>
<accession>A0A2G1QJM3</accession>
<dbReference type="PANTHER" id="PTHR46743">
    <property type="entry name" value="TEICHOIC ACIDS EXPORT ATP-BINDING PROTEIN TAGH"/>
    <property type="match status" value="1"/>
</dbReference>
<dbReference type="Pfam" id="PF00005">
    <property type="entry name" value="ABC_tran"/>
    <property type="match status" value="1"/>
</dbReference>
<dbReference type="Proteomes" id="UP000221168">
    <property type="component" value="Unassembled WGS sequence"/>
</dbReference>
<dbReference type="InterPro" id="IPR015860">
    <property type="entry name" value="ABC_transpr_TagH-like"/>
</dbReference>
<organism evidence="6 7">
    <name type="scientific">Zhengella mangrovi</name>
    <dbReference type="NCBI Taxonomy" id="1982044"/>
    <lineage>
        <taxon>Bacteria</taxon>
        <taxon>Pseudomonadati</taxon>
        <taxon>Pseudomonadota</taxon>
        <taxon>Alphaproteobacteria</taxon>
        <taxon>Hyphomicrobiales</taxon>
        <taxon>Notoacmeibacteraceae</taxon>
        <taxon>Zhengella</taxon>
    </lineage>
</organism>
<gene>
    <name evidence="6" type="ORF">CSC94_17590</name>
</gene>
<dbReference type="PROSITE" id="PS00211">
    <property type="entry name" value="ABC_TRANSPORTER_1"/>
    <property type="match status" value="1"/>
</dbReference>
<dbReference type="Pfam" id="PF14524">
    <property type="entry name" value="Wzt_C"/>
    <property type="match status" value="1"/>
</dbReference>
<dbReference type="Gene3D" id="2.70.50.60">
    <property type="entry name" value="abc- transporter (atp binding component) like domain"/>
    <property type="match status" value="1"/>
</dbReference>
<dbReference type="GO" id="GO:0005524">
    <property type="term" value="F:ATP binding"/>
    <property type="evidence" value="ECO:0007669"/>
    <property type="project" value="UniProtKB-KW"/>
</dbReference>
<dbReference type="CDD" id="cd10147">
    <property type="entry name" value="Wzt_C-like"/>
    <property type="match status" value="1"/>
</dbReference>
<dbReference type="Gene3D" id="3.40.50.300">
    <property type="entry name" value="P-loop containing nucleotide triphosphate hydrolases"/>
    <property type="match status" value="1"/>
</dbReference>
<dbReference type="AlphaFoldDB" id="A0A2G1QJM3"/>
<protein>
    <submittedName>
        <fullName evidence="6">ABC transporter ATP-binding protein</fullName>
    </submittedName>
</protein>
<dbReference type="SMART" id="SM00382">
    <property type="entry name" value="AAA"/>
    <property type="match status" value="1"/>
</dbReference>
<dbReference type="GO" id="GO:0016020">
    <property type="term" value="C:membrane"/>
    <property type="evidence" value="ECO:0007669"/>
    <property type="project" value="InterPro"/>
</dbReference>
<evidence type="ECO:0000259" key="5">
    <source>
        <dbReference type="PROSITE" id="PS50893"/>
    </source>
</evidence>
<dbReference type="InterPro" id="IPR027417">
    <property type="entry name" value="P-loop_NTPase"/>
</dbReference>
<dbReference type="InterPro" id="IPR017871">
    <property type="entry name" value="ABC_transporter-like_CS"/>
</dbReference>
<keyword evidence="4 6" id="KW-0067">ATP-binding</keyword>
<dbReference type="InterPro" id="IPR003593">
    <property type="entry name" value="AAA+_ATPase"/>
</dbReference>
<dbReference type="GO" id="GO:0140359">
    <property type="term" value="F:ABC-type transporter activity"/>
    <property type="evidence" value="ECO:0007669"/>
    <property type="project" value="InterPro"/>
</dbReference>
<comment type="similarity">
    <text evidence="1">Belongs to the ABC transporter superfamily.</text>
</comment>
<name>A0A2G1QJM3_9HYPH</name>
<dbReference type="OrthoDB" id="9778870at2"/>
<keyword evidence="3" id="KW-0547">Nucleotide-binding</keyword>
<sequence>MTARNAIVARGITKTFSRSSNQVAKLWHVLSGGRSRNAFRALDGIDLEVPFGEAVGIIGRNGSGKSTLLQILYGTMEPSAGTVELNGRTSAMLELGAGFNPAFSGRENARLSAAVHGLAADEIDNRMEDIERFADIGIYFDRPLQEYSSGMFARLAFAVSSHVDASILIVDEILGVGDNAFQKKCHAFMQGFVDSGNTIVFVSHDPAAVMSLCRRAVWLENGRKAAEGDSSQVTKAYVDALYGLDGSGGDGQPAGAPVEMPAEDWQWQKSCEIEVSPFRPESPSHGFGGCVIEDCCFTGEDGGRLGRLVAGMQVTLIIRARVARRVDSPIFGFMFRDENGQNLFGDNTYLAYKDEPVSAGAGTVLEGRMQFTMPYLPVGRYSLAPSVIEGTQSNHIHLDWREEAVFLDVVRSPVTAGCLGLVMQKIEVDC</sequence>
<proteinExistence type="inferred from homology"/>
<dbReference type="CDD" id="cd03220">
    <property type="entry name" value="ABC_KpsT_Wzt"/>
    <property type="match status" value="1"/>
</dbReference>
<dbReference type="InterPro" id="IPR050683">
    <property type="entry name" value="Bact_Polysacc_Export_ATP-bd"/>
</dbReference>
<dbReference type="RefSeq" id="WP_099307688.1">
    <property type="nucleotide sequence ID" value="NZ_PDVP01000013.1"/>
</dbReference>
<dbReference type="GO" id="GO:0016887">
    <property type="term" value="F:ATP hydrolysis activity"/>
    <property type="evidence" value="ECO:0007669"/>
    <property type="project" value="InterPro"/>
</dbReference>
<dbReference type="PANTHER" id="PTHR46743:SF2">
    <property type="entry name" value="TEICHOIC ACIDS EXPORT ATP-BINDING PROTEIN TAGH"/>
    <property type="match status" value="1"/>
</dbReference>
<evidence type="ECO:0000313" key="6">
    <source>
        <dbReference type="EMBL" id="PHP65661.1"/>
    </source>
</evidence>
<dbReference type="InterPro" id="IPR003439">
    <property type="entry name" value="ABC_transporter-like_ATP-bd"/>
</dbReference>
<evidence type="ECO:0000256" key="1">
    <source>
        <dbReference type="ARBA" id="ARBA00005417"/>
    </source>
</evidence>
<evidence type="ECO:0000256" key="4">
    <source>
        <dbReference type="ARBA" id="ARBA00022840"/>
    </source>
</evidence>
<comment type="caution">
    <text evidence="6">The sequence shown here is derived from an EMBL/GenBank/DDBJ whole genome shotgun (WGS) entry which is preliminary data.</text>
</comment>
<keyword evidence="2" id="KW-0813">Transport</keyword>